<evidence type="ECO:0000313" key="4">
    <source>
        <dbReference type="Proteomes" id="UP000654370"/>
    </source>
</evidence>
<keyword evidence="4" id="KW-1185">Reference proteome</keyword>
<protein>
    <recommendedName>
        <fullName evidence="2">Methyltransferase domain-containing protein</fullName>
    </recommendedName>
</protein>
<dbReference type="CDD" id="cd02440">
    <property type="entry name" value="AdoMet_MTases"/>
    <property type="match status" value="1"/>
</dbReference>
<dbReference type="AlphaFoldDB" id="A0A8H7Q573"/>
<dbReference type="Proteomes" id="UP000654370">
    <property type="component" value="Unassembled WGS sequence"/>
</dbReference>
<accession>A0A8H7Q573</accession>
<dbReference type="InterPro" id="IPR029063">
    <property type="entry name" value="SAM-dependent_MTases_sf"/>
</dbReference>
<organism evidence="3 4">
    <name type="scientific">Mortierella isabellina</name>
    <name type="common">Filamentous fungus</name>
    <name type="synonym">Umbelopsis isabellina</name>
    <dbReference type="NCBI Taxonomy" id="91625"/>
    <lineage>
        <taxon>Eukaryota</taxon>
        <taxon>Fungi</taxon>
        <taxon>Fungi incertae sedis</taxon>
        <taxon>Mucoromycota</taxon>
        <taxon>Mucoromycotina</taxon>
        <taxon>Umbelopsidomycetes</taxon>
        <taxon>Umbelopsidales</taxon>
        <taxon>Umbelopsidaceae</taxon>
        <taxon>Umbelopsis</taxon>
    </lineage>
</organism>
<proteinExistence type="predicted"/>
<dbReference type="GO" id="GO:0008168">
    <property type="term" value="F:methyltransferase activity"/>
    <property type="evidence" value="ECO:0007669"/>
    <property type="project" value="TreeGrafter"/>
</dbReference>
<name>A0A8H7Q573_MORIS</name>
<dbReference type="Gene3D" id="3.40.50.150">
    <property type="entry name" value="Vaccinia Virus protein VP39"/>
    <property type="match status" value="1"/>
</dbReference>
<dbReference type="InterPro" id="IPR041698">
    <property type="entry name" value="Methyltransf_25"/>
</dbReference>
<dbReference type="SUPFAM" id="SSF53335">
    <property type="entry name" value="S-adenosyl-L-methionine-dependent methyltransferases"/>
    <property type="match status" value="1"/>
</dbReference>
<dbReference type="OrthoDB" id="2379034at2759"/>
<feature type="compositionally biased region" description="Low complexity" evidence="1">
    <location>
        <begin position="22"/>
        <end position="33"/>
    </location>
</feature>
<dbReference type="PANTHER" id="PTHR43591:SF24">
    <property type="entry name" value="2-METHOXY-6-POLYPRENYL-1,4-BENZOQUINOL METHYLASE, MITOCHONDRIAL"/>
    <property type="match status" value="1"/>
</dbReference>
<reference evidence="3" key="1">
    <citation type="submission" date="2020-12" db="EMBL/GenBank/DDBJ databases">
        <title>Metabolic potential, ecology and presence of endohyphal bacteria is reflected in genomic diversity of Mucoromycotina.</title>
        <authorList>
            <person name="Muszewska A."/>
            <person name="Okrasinska A."/>
            <person name="Steczkiewicz K."/>
            <person name="Drgas O."/>
            <person name="Orlowska M."/>
            <person name="Perlinska-Lenart U."/>
            <person name="Aleksandrzak-Piekarczyk T."/>
            <person name="Szatraj K."/>
            <person name="Zielenkiewicz U."/>
            <person name="Pilsyk S."/>
            <person name="Malc E."/>
            <person name="Mieczkowski P."/>
            <person name="Kruszewska J.S."/>
            <person name="Biernat P."/>
            <person name="Pawlowska J."/>
        </authorList>
    </citation>
    <scope>NUCLEOTIDE SEQUENCE</scope>
    <source>
        <strain evidence="3">WA0000067209</strain>
    </source>
</reference>
<comment type="caution">
    <text evidence="3">The sequence shown here is derived from an EMBL/GenBank/DDBJ whole genome shotgun (WGS) entry which is preliminary data.</text>
</comment>
<evidence type="ECO:0000256" key="1">
    <source>
        <dbReference type="SAM" id="MobiDB-lite"/>
    </source>
</evidence>
<evidence type="ECO:0000313" key="3">
    <source>
        <dbReference type="EMBL" id="KAG2184906.1"/>
    </source>
</evidence>
<feature type="region of interest" description="Disordered" evidence="1">
    <location>
        <begin position="1"/>
        <end position="64"/>
    </location>
</feature>
<evidence type="ECO:0000259" key="2">
    <source>
        <dbReference type="Pfam" id="PF13649"/>
    </source>
</evidence>
<sequence length="340" mass="38658">MGSQASKAIDKTKDRKSRQPSRARSLASSSVSSTGRPKKNTATKTEDINMMIPKPTPSTSATTKHKKGFNHMVIDQDDYKEIDRSQRQHYVLKSSRKANHWAPFKGKGVILDIGTGHGDWAYEVASAYPNARVIGLDVNPPSTPVTIQKNLIFKVQDIKESWDIRDNSVDFLFQRDMNRVLLQVDWKHILQQIYRVVRPGGVIELLEPDLSHQNTGPTISRANEYYKIECERTGRDMSLSAHLTDLLSNVGFVRIEQKNMDIPVGEWPSDTGLKQLGFNNLELQRSQLRFFRSVYTQKNDISTESYDTASKAILAEYEQFQGFTRWTCWIAYKPASDASP</sequence>
<dbReference type="EMBL" id="JAEPQZ010000002">
    <property type="protein sequence ID" value="KAG2184906.1"/>
    <property type="molecule type" value="Genomic_DNA"/>
</dbReference>
<gene>
    <name evidence="3" type="ORF">INT43_000819</name>
</gene>
<dbReference type="PANTHER" id="PTHR43591">
    <property type="entry name" value="METHYLTRANSFERASE"/>
    <property type="match status" value="1"/>
</dbReference>
<dbReference type="Pfam" id="PF13649">
    <property type="entry name" value="Methyltransf_25"/>
    <property type="match status" value="1"/>
</dbReference>
<feature type="domain" description="Methyltransferase" evidence="2">
    <location>
        <begin position="110"/>
        <end position="201"/>
    </location>
</feature>